<protein>
    <recommendedName>
        <fullName evidence="8">DDE Tnp4 domain-containing protein</fullName>
    </recommendedName>
</protein>
<keyword evidence="6" id="KW-0378">Hydrolase</keyword>
<dbReference type="Pfam" id="PF13359">
    <property type="entry name" value="DDE_Tnp_4"/>
    <property type="match status" value="1"/>
</dbReference>
<comment type="cofactor">
    <cofactor evidence="1">
        <name>a divalent metal cation</name>
        <dbReference type="ChEBI" id="CHEBI:60240"/>
    </cofactor>
</comment>
<feature type="domain" description="DDE Tnp4" evidence="8">
    <location>
        <begin position="60"/>
        <end position="223"/>
    </location>
</feature>
<sequence>MVSNTDLAFLALTLVVLNKRKKEKTTVVQGVVPKSQDGWERVSQEFEEQWNFPNCLGSADGKHVAIQKPPNSGSYYYNYKGYFSIVLMAVVDANYKFLMVDVGANGRVSDGGVMKNTLFWRKLSENQLNLPDPRQLPGTSKKCPYVFLGDEAFQLHPNFMKPYNRAALTNDKTIYNYRLSRARRVVENAFGILTKRFKIFQKPIKFEPLKVRKIVMTCCHLHNYLCSKNRANYLPPQNIDNEDVTTGAKELGSWRQDTPQMLFLQKTKGNATVLAKTVRDDFCEFFNTSGAVPWQNKCLN</sequence>
<dbReference type="AlphaFoldDB" id="A0A5N4AIY4"/>
<dbReference type="Proteomes" id="UP000327044">
    <property type="component" value="Unassembled WGS sequence"/>
</dbReference>
<dbReference type="GO" id="GO:0046872">
    <property type="term" value="F:metal ion binding"/>
    <property type="evidence" value="ECO:0007669"/>
    <property type="project" value="UniProtKB-KW"/>
</dbReference>
<dbReference type="GO" id="GO:0016787">
    <property type="term" value="F:hydrolase activity"/>
    <property type="evidence" value="ECO:0007669"/>
    <property type="project" value="UniProtKB-KW"/>
</dbReference>
<evidence type="ECO:0000256" key="3">
    <source>
        <dbReference type="ARBA" id="ARBA00006958"/>
    </source>
</evidence>
<dbReference type="PANTHER" id="PTHR22930">
    <property type="match status" value="1"/>
</dbReference>
<dbReference type="PANTHER" id="PTHR22930:SF269">
    <property type="entry name" value="NUCLEASE HARBI1-LIKE PROTEIN"/>
    <property type="match status" value="1"/>
</dbReference>
<name>A0A5N4AIY4_PHOPY</name>
<evidence type="ECO:0000256" key="1">
    <source>
        <dbReference type="ARBA" id="ARBA00001968"/>
    </source>
</evidence>
<keyword evidence="5" id="KW-0479">Metal-binding</keyword>
<keyword evidence="4" id="KW-0540">Nuclease</keyword>
<comment type="subcellular location">
    <subcellularLocation>
        <location evidence="2">Nucleus</location>
    </subcellularLocation>
</comment>
<dbReference type="GO" id="GO:0004518">
    <property type="term" value="F:nuclease activity"/>
    <property type="evidence" value="ECO:0007669"/>
    <property type="project" value="UniProtKB-KW"/>
</dbReference>
<evidence type="ECO:0000256" key="2">
    <source>
        <dbReference type="ARBA" id="ARBA00004123"/>
    </source>
</evidence>
<reference evidence="9 10" key="1">
    <citation type="journal article" date="2018" name="Elife">
        <title>Firefly genomes illuminate parallel origins of bioluminescence in beetles.</title>
        <authorList>
            <person name="Fallon T.R."/>
            <person name="Lower S.E."/>
            <person name="Chang C.H."/>
            <person name="Bessho-Uehara M."/>
            <person name="Martin G.J."/>
            <person name="Bewick A.J."/>
            <person name="Behringer M."/>
            <person name="Debat H.J."/>
            <person name="Wong I."/>
            <person name="Day J.C."/>
            <person name="Suvorov A."/>
            <person name="Silva C.J."/>
            <person name="Stanger-Hall K.F."/>
            <person name="Hall D.W."/>
            <person name="Schmitz R.J."/>
            <person name="Nelson D.R."/>
            <person name="Lewis S.M."/>
            <person name="Shigenobu S."/>
            <person name="Bybee S.M."/>
            <person name="Larracuente A.M."/>
            <person name="Oba Y."/>
            <person name="Weng J.K."/>
        </authorList>
    </citation>
    <scope>NUCLEOTIDE SEQUENCE [LARGE SCALE GENOMIC DNA]</scope>
    <source>
        <strain evidence="9">1611_PpyrPB1</strain>
        <tissue evidence="9">Whole body</tissue>
    </source>
</reference>
<organism evidence="9 10">
    <name type="scientific">Photinus pyralis</name>
    <name type="common">Common eastern firefly</name>
    <name type="synonym">Lampyris pyralis</name>
    <dbReference type="NCBI Taxonomy" id="7054"/>
    <lineage>
        <taxon>Eukaryota</taxon>
        <taxon>Metazoa</taxon>
        <taxon>Ecdysozoa</taxon>
        <taxon>Arthropoda</taxon>
        <taxon>Hexapoda</taxon>
        <taxon>Insecta</taxon>
        <taxon>Pterygota</taxon>
        <taxon>Neoptera</taxon>
        <taxon>Endopterygota</taxon>
        <taxon>Coleoptera</taxon>
        <taxon>Polyphaga</taxon>
        <taxon>Elateriformia</taxon>
        <taxon>Elateroidea</taxon>
        <taxon>Lampyridae</taxon>
        <taxon>Lampyrinae</taxon>
        <taxon>Photinus</taxon>
    </lineage>
</organism>
<keyword evidence="7" id="KW-0539">Nucleus</keyword>
<proteinExistence type="inferred from homology"/>
<evidence type="ECO:0000256" key="6">
    <source>
        <dbReference type="ARBA" id="ARBA00022801"/>
    </source>
</evidence>
<accession>A0A5N4AIY4</accession>
<dbReference type="InterPro" id="IPR045249">
    <property type="entry name" value="HARBI1-like"/>
</dbReference>
<evidence type="ECO:0000259" key="8">
    <source>
        <dbReference type="Pfam" id="PF13359"/>
    </source>
</evidence>
<evidence type="ECO:0000313" key="10">
    <source>
        <dbReference type="Proteomes" id="UP000327044"/>
    </source>
</evidence>
<keyword evidence="10" id="KW-1185">Reference proteome</keyword>
<dbReference type="InParanoid" id="A0A5N4AIY4"/>
<comment type="similarity">
    <text evidence="3">Belongs to the HARBI1 family.</text>
</comment>
<evidence type="ECO:0000313" key="9">
    <source>
        <dbReference type="EMBL" id="KAB0797281.1"/>
    </source>
</evidence>
<evidence type="ECO:0000256" key="4">
    <source>
        <dbReference type="ARBA" id="ARBA00022722"/>
    </source>
</evidence>
<comment type="caution">
    <text evidence="9">The sequence shown here is derived from an EMBL/GenBank/DDBJ whole genome shotgun (WGS) entry which is preliminary data.</text>
</comment>
<gene>
    <name evidence="9" type="ORF">PPYR_08275</name>
</gene>
<dbReference type="InterPro" id="IPR027806">
    <property type="entry name" value="HARBI1_dom"/>
</dbReference>
<dbReference type="GO" id="GO:0005634">
    <property type="term" value="C:nucleus"/>
    <property type="evidence" value="ECO:0007669"/>
    <property type="project" value="UniProtKB-SubCell"/>
</dbReference>
<evidence type="ECO:0000256" key="5">
    <source>
        <dbReference type="ARBA" id="ARBA00022723"/>
    </source>
</evidence>
<dbReference type="EMBL" id="VVIM01000006">
    <property type="protein sequence ID" value="KAB0797281.1"/>
    <property type="molecule type" value="Genomic_DNA"/>
</dbReference>
<evidence type="ECO:0000256" key="7">
    <source>
        <dbReference type="ARBA" id="ARBA00023242"/>
    </source>
</evidence>